<dbReference type="VEuPathDB" id="VectorBase:CQUJHB016879"/>
<dbReference type="InParanoid" id="B0WDQ5"/>
<dbReference type="VEuPathDB" id="VectorBase:CPIJ005403"/>
<name>B0WDQ5_CULQU</name>
<feature type="transmembrane region" description="Helical" evidence="10">
    <location>
        <begin position="12"/>
        <end position="36"/>
    </location>
</feature>
<keyword evidence="6 10" id="KW-1133">Transmembrane helix</keyword>
<feature type="transmembrane region" description="Helical" evidence="10">
    <location>
        <begin position="168"/>
        <end position="194"/>
    </location>
</feature>
<sequence length="264" mass="30950">MMDNLFIMHVIVKTIFISYSVAYVVMVSLPLVFSMATGQKILPFGFRMPYFDQTTWFGYNSNYALHFVLSLYVLSEGMGPDSMFMVLMMNSFTQIDLLKSSLQELSEKINKKELNIGNSLKHIINRHQEHLRYLQTIEAVYRIFYFVSFVSFGANLVLSLYAVVKLSWYQGLAFMFFISYELLFSCFTGTLLAIKSEQLQRAIYDVPWHKMSTVNQRKIRFLLEASQKPLSLTLIFYRTDMPTFLKMYKTIYSIFTMLLTVRED</sequence>
<evidence type="ECO:0000256" key="3">
    <source>
        <dbReference type="ARBA" id="ARBA00022606"/>
    </source>
</evidence>
<evidence type="ECO:0000256" key="7">
    <source>
        <dbReference type="ARBA" id="ARBA00023136"/>
    </source>
</evidence>
<keyword evidence="2" id="KW-1003">Cell membrane</keyword>
<keyword evidence="5" id="KW-0552">Olfaction</keyword>
<dbReference type="GO" id="GO:0007165">
    <property type="term" value="P:signal transduction"/>
    <property type="evidence" value="ECO:0007669"/>
    <property type="project" value="UniProtKB-KW"/>
</dbReference>
<evidence type="ECO:0000256" key="2">
    <source>
        <dbReference type="ARBA" id="ARBA00022475"/>
    </source>
</evidence>
<keyword evidence="8" id="KW-0675">Receptor</keyword>
<feature type="transmembrane region" description="Helical" evidence="10">
    <location>
        <begin position="139"/>
        <end position="162"/>
    </location>
</feature>
<evidence type="ECO:0008006" key="14">
    <source>
        <dbReference type="Google" id="ProtNLM"/>
    </source>
</evidence>
<organism>
    <name type="scientific">Culex quinquefasciatus</name>
    <name type="common">Southern house mosquito</name>
    <name type="synonym">Culex pungens</name>
    <dbReference type="NCBI Taxonomy" id="7176"/>
    <lineage>
        <taxon>Eukaryota</taxon>
        <taxon>Metazoa</taxon>
        <taxon>Ecdysozoa</taxon>
        <taxon>Arthropoda</taxon>
        <taxon>Hexapoda</taxon>
        <taxon>Insecta</taxon>
        <taxon>Pterygota</taxon>
        <taxon>Neoptera</taxon>
        <taxon>Endopterygota</taxon>
        <taxon>Diptera</taxon>
        <taxon>Nematocera</taxon>
        <taxon>Culicoidea</taxon>
        <taxon>Culicidae</taxon>
        <taxon>Culicinae</taxon>
        <taxon>Culicini</taxon>
        <taxon>Culex</taxon>
        <taxon>Culex</taxon>
    </lineage>
</organism>
<dbReference type="GO" id="GO:0005549">
    <property type="term" value="F:odorant binding"/>
    <property type="evidence" value="ECO:0007669"/>
    <property type="project" value="InterPro"/>
</dbReference>
<evidence type="ECO:0000256" key="8">
    <source>
        <dbReference type="ARBA" id="ARBA00023170"/>
    </source>
</evidence>
<evidence type="ECO:0000313" key="13">
    <source>
        <dbReference type="Proteomes" id="UP000002320"/>
    </source>
</evidence>
<proteinExistence type="predicted"/>
<accession>B0WDQ5</accession>
<reference evidence="11" key="1">
    <citation type="submission" date="2007-03" db="EMBL/GenBank/DDBJ databases">
        <title>Annotation of Culex pipiens quinquefasciatus.</title>
        <authorList>
            <consortium name="The Broad Institute Genome Sequencing Platform"/>
            <person name="Atkinson P.W."/>
            <person name="Hemingway J."/>
            <person name="Christensen B.M."/>
            <person name="Higgs S."/>
            <person name="Kodira C."/>
            <person name="Hannick L."/>
            <person name="Megy K."/>
            <person name="O'Leary S."/>
            <person name="Pearson M."/>
            <person name="Haas B.J."/>
            <person name="Mauceli E."/>
            <person name="Wortman J.R."/>
            <person name="Lee N.H."/>
            <person name="Guigo R."/>
            <person name="Stanke M."/>
            <person name="Alvarado L."/>
            <person name="Amedeo P."/>
            <person name="Antoine C.H."/>
            <person name="Arensburger P."/>
            <person name="Bidwell S.L."/>
            <person name="Crawford M."/>
            <person name="Camaro F."/>
            <person name="Devon K."/>
            <person name="Engels R."/>
            <person name="Hammond M."/>
            <person name="Howarth C."/>
            <person name="Koehrsen M."/>
            <person name="Lawson D."/>
            <person name="Montgomery P."/>
            <person name="Nene V."/>
            <person name="Nusbaum C."/>
            <person name="Puiu D."/>
            <person name="Romero-Severson J."/>
            <person name="Severson D.W."/>
            <person name="Shumway M."/>
            <person name="Sisk P."/>
            <person name="Stolte C."/>
            <person name="Zeng Q."/>
            <person name="Eisenstadt E."/>
            <person name="Fraser-Liggett C."/>
            <person name="Strausberg R."/>
            <person name="Galagan J."/>
            <person name="Birren B."/>
            <person name="Collins F.H."/>
        </authorList>
    </citation>
    <scope>NUCLEOTIDE SEQUENCE [LARGE SCALE GENOMIC DNA]</scope>
    <source>
        <strain evidence="11">JHB</strain>
    </source>
</reference>
<dbReference type="Pfam" id="PF02949">
    <property type="entry name" value="7tm_6"/>
    <property type="match status" value="1"/>
</dbReference>
<keyword evidence="7 10" id="KW-0472">Membrane</keyword>
<dbReference type="OMA" id="YCVINIE"/>
<dbReference type="EMBL" id="DS231900">
    <property type="protein sequence ID" value="EDS44808.1"/>
    <property type="molecule type" value="Genomic_DNA"/>
</dbReference>
<dbReference type="GO" id="GO:0005886">
    <property type="term" value="C:plasma membrane"/>
    <property type="evidence" value="ECO:0007669"/>
    <property type="project" value="UniProtKB-SubCell"/>
</dbReference>
<protein>
    <recommendedName>
        <fullName evidence="14">Odorant receptor</fullName>
    </recommendedName>
</protein>
<evidence type="ECO:0000313" key="12">
    <source>
        <dbReference type="EnsemblMetazoa" id="CPIJ005403-PA"/>
    </source>
</evidence>
<evidence type="ECO:0000256" key="1">
    <source>
        <dbReference type="ARBA" id="ARBA00004651"/>
    </source>
</evidence>
<keyword evidence="13" id="KW-1185">Reference proteome</keyword>
<dbReference type="Proteomes" id="UP000002320">
    <property type="component" value="Unassembled WGS sequence"/>
</dbReference>
<dbReference type="EnsemblMetazoa" id="CPIJ005403-RA">
    <property type="protein sequence ID" value="CPIJ005403-PA"/>
    <property type="gene ID" value="CPIJ005403"/>
</dbReference>
<keyword evidence="3" id="KW-0716">Sensory transduction</keyword>
<dbReference type="GO" id="GO:0004984">
    <property type="term" value="F:olfactory receptor activity"/>
    <property type="evidence" value="ECO:0007669"/>
    <property type="project" value="InterPro"/>
</dbReference>
<comment type="subcellular location">
    <subcellularLocation>
        <location evidence="1">Cell membrane</location>
        <topology evidence="1">Multi-pass membrane protein</topology>
    </subcellularLocation>
</comment>
<evidence type="ECO:0000256" key="10">
    <source>
        <dbReference type="SAM" id="Phobius"/>
    </source>
</evidence>
<dbReference type="HOGENOM" id="CLU_044523_0_1_1"/>
<keyword evidence="9" id="KW-0807">Transducer</keyword>
<evidence type="ECO:0000313" key="11">
    <source>
        <dbReference type="EMBL" id="EDS44808.1"/>
    </source>
</evidence>
<gene>
    <name evidence="12" type="primary">6036852</name>
    <name evidence="11" type="ORF">CpipJ_CPIJ005403</name>
</gene>
<dbReference type="AlphaFoldDB" id="B0WDQ5"/>
<feature type="transmembrane region" description="Helical" evidence="10">
    <location>
        <begin position="56"/>
        <end position="75"/>
    </location>
</feature>
<reference evidence="12" key="2">
    <citation type="submission" date="2020-05" db="UniProtKB">
        <authorList>
            <consortium name="EnsemblMetazoa"/>
        </authorList>
    </citation>
    <scope>IDENTIFICATION</scope>
    <source>
        <strain evidence="12">JHB</strain>
    </source>
</reference>
<evidence type="ECO:0000256" key="9">
    <source>
        <dbReference type="ARBA" id="ARBA00023224"/>
    </source>
</evidence>
<evidence type="ECO:0000256" key="4">
    <source>
        <dbReference type="ARBA" id="ARBA00022692"/>
    </source>
</evidence>
<keyword evidence="4 10" id="KW-0812">Transmembrane</keyword>
<dbReference type="KEGG" id="cqu:CpipJ_CPIJ005403"/>
<evidence type="ECO:0000256" key="5">
    <source>
        <dbReference type="ARBA" id="ARBA00022725"/>
    </source>
</evidence>
<dbReference type="PANTHER" id="PTHR21137">
    <property type="entry name" value="ODORANT RECEPTOR"/>
    <property type="match status" value="1"/>
</dbReference>
<dbReference type="PANTHER" id="PTHR21137:SF35">
    <property type="entry name" value="ODORANT RECEPTOR 19A-RELATED"/>
    <property type="match status" value="1"/>
</dbReference>
<evidence type="ECO:0000256" key="6">
    <source>
        <dbReference type="ARBA" id="ARBA00022989"/>
    </source>
</evidence>
<dbReference type="InterPro" id="IPR004117">
    <property type="entry name" value="7tm6_olfct_rcpt"/>
</dbReference>
<dbReference type="OrthoDB" id="6765072at2759"/>